<dbReference type="InterPro" id="IPR032675">
    <property type="entry name" value="LRR_dom_sf"/>
</dbReference>
<evidence type="ECO:0000256" key="3">
    <source>
        <dbReference type="ARBA" id="ARBA00022679"/>
    </source>
</evidence>
<gene>
    <name evidence="10" type="ORF">IAA70_00475</name>
</gene>
<protein>
    <recommendedName>
        <fullName evidence="1">non-specific serine/threonine protein kinase</fullName>
        <ecNumber evidence="1">2.7.11.1</ecNumber>
    </recommendedName>
</protein>
<organism evidence="10 11">
    <name type="scientific">Candidatus Avoscillospira stercoripullorum</name>
    <dbReference type="NCBI Taxonomy" id="2840709"/>
    <lineage>
        <taxon>Bacteria</taxon>
        <taxon>Bacillati</taxon>
        <taxon>Bacillota</taxon>
        <taxon>Clostridia</taxon>
        <taxon>Eubacteriales</taxon>
        <taxon>Oscillospiraceae</taxon>
        <taxon>Oscillospiraceae incertae sedis</taxon>
        <taxon>Candidatus Avoscillospira</taxon>
    </lineage>
</organism>
<reference evidence="10" key="2">
    <citation type="journal article" date="2021" name="PeerJ">
        <title>Extensive microbial diversity within the chicken gut microbiome revealed by metagenomics and culture.</title>
        <authorList>
            <person name="Gilroy R."/>
            <person name="Ravi A."/>
            <person name="Getino M."/>
            <person name="Pursley I."/>
            <person name="Horton D.L."/>
            <person name="Alikhan N.F."/>
            <person name="Baker D."/>
            <person name="Gharbi K."/>
            <person name="Hall N."/>
            <person name="Watson M."/>
            <person name="Adriaenssens E.M."/>
            <person name="Foster-Nyarko E."/>
            <person name="Jarju S."/>
            <person name="Secka A."/>
            <person name="Antonio M."/>
            <person name="Oren A."/>
            <person name="Chaudhuri R.R."/>
            <person name="La Ragione R."/>
            <person name="Hildebrand F."/>
            <person name="Pallen M.J."/>
        </authorList>
    </citation>
    <scope>NUCLEOTIDE SEQUENCE</scope>
    <source>
        <strain evidence="10">ChiHjej9B8-7071</strain>
    </source>
</reference>
<dbReference type="PANTHER" id="PTHR43289:SF6">
    <property type="entry name" value="SERINE_THREONINE-PROTEIN KINASE NEKL-3"/>
    <property type="match status" value="1"/>
</dbReference>
<dbReference type="PANTHER" id="PTHR43289">
    <property type="entry name" value="MITOGEN-ACTIVATED PROTEIN KINASE KINASE KINASE 20-RELATED"/>
    <property type="match status" value="1"/>
</dbReference>
<evidence type="ECO:0000256" key="1">
    <source>
        <dbReference type="ARBA" id="ARBA00012513"/>
    </source>
</evidence>
<keyword evidence="6 10" id="KW-0418">Kinase</keyword>
<evidence type="ECO:0000313" key="10">
    <source>
        <dbReference type="EMBL" id="HIR08858.1"/>
    </source>
</evidence>
<dbReference type="EMBL" id="DVGD01000012">
    <property type="protein sequence ID" value="HIR08858.1"/>
    <property type="molecule type" value="Genomic_DNA"/>
</dbReference>
<sequence>MKEQDRFQAAFNPLPDNLTLPSRILADYEAVSCLSHQEGERLTLQLRRKSDGRWLVLKAAAADREDLLEEFRILTALAPLLPGTVPEPVDCFEEDGRGYLLRTYLAGETLEQWREREAHCSEALCVCLGRKLCAVLEILHSQQPPVIYRDIKPENIVLRPDGGIGLIDFGIARQFKDGKDTDTRRMGTRTTAAPEQYGYAQTDQRTDLYALGMTMIWLLTGQYDRDSLAQAEGVSPYLRRVLEKAVAFSPAARFQDAASFSAALAGRRPRRRRAAWAAILLAVLAAMAGAALFTGKWALPSAEAERQPVVFTSSTMEAAVRQALMQPEGEITTDQLAQIQRLAAVGENTFGPEQTFDYRSSCFIDDQFQGDLPLGDITDSDLALLSDMPNLQELYLCRQEISDLSVLEGLPLTTLALCENNIVDFSPLASLSEVETLYLGGNPGTDYSVLSGLTRLKDLRVEGSGSVGVCVVDSLDFLDGLVLRKLGLGLTVPRDGSWEPLTRQLALEELQLWNPDENAVAAANTLVNLKTLSIGDYYAANLTALTGMAGLEVLGIHKGSLESLEGVEALTRLYTLSVGFNRVSDLSPLEGLPQLSYVQLEDLEIMDFSPLMQLPALGIVVVPQAQAELVEADCPGHAFEVRTY</sequence>
<dbReference type="Gene3D" id="1.10.510.10">
    <property type="entry name" value="Transferase(Phosphotransferase) domain 1"/>
    <property type="match status" value="1"/>
</dbReference>
<dbReference type="GO" id="GO:0004674">
    <property type="term" value="F:protein serine/threonine kinase activity"/>
    <property type="evidence" value="ECO:0007669"/>
    <property type="project" value="UniProtKB-EC"/>
</dbReference>
<evidence type="ECO:0000256" key="8">
    <source>
        <dbReference type="SAM" id="Phobius"/>
    </source>
</evidence>
<accession>A0A9D1D6S3</accession>
<dbReference type="PROSITE" id="PS51450">
    <property type="entry name" value="LRR"/>
    <property type="match status" value="3"/>
</dbReference>
<dbReference type="Pfam" id="PF00069">
    <property type="entry name" value="Pkinase"/>
    <property type="match status" value="1"/>
</dbReference>
<evidence type="ECO:0000256" key="7">
    <source>
        <dbReference type="ARBA" id="ARBA00022840"/>
    </source>
</evidence>
<dbReference type="Gene3D" id="3.80.10.10">
    <property type="entry name" value="Ribonuclease Inhibitor"/>
    <property type="match status" value="1"/>
</dbReference>
<keyword evidence="8" id="KW-0812">Transmembrane</keyword>
<keyword evidence="5" id="KW-0547">Nucleotide-binding</keyword>
<evidence type="ECO:0000256" key="6">
    <source>
        <dbReference type="ARBA" id="ARBA00022777"/>
    </source>
</evidence>
<keyword evidence="8" id="KW-1133">Transmembrane helix</keyword>
<dbReference type="SMART" id="SM00220">
    <property type="entry name" value="S_TKc"/>
    <property type="match status" value="1"/>
</dbReference>
<dbReference type="SUPFAM" id="SSF52058">
    <property type="entry name" value="L domain-like"/>
    <property type="match status" value="1"/>
</dbReference>
<keyword evidence="4" id="KW-0677">Repeat</keyword>
<dbReference type="EC" id="2.7.11.1" evidence="1"/>
<dbReference type="Proteomes" id="UP000824258">
    <property type="component" value="Unassembled WGS sequence"/>
</dbReference>
<dbReference type="InterPro" id="IPR000719">
    <property type="entry name" value="Prot_kinase_dom"/>
</dbReference>
<dbReference type="SUPFAM" id="SSF56112">
    <property type="entry name" value="Protein kinase-like (PK-like)"/>
    <property type="match status" value="1"/>
</dbReference>
<name>A0A9D1D6S3_9FIRM</name>
<dbReference type="InterPro" id="IPR011009">
    <property type="entry name" value="Kinase-like_dom_sf"/>
</dbReference>
<dbReference type="InterPro" id="IPR008271">
    <property type="entry name" value="Ser/Thr_kinase_AS"/>
</dbReference>
<feature type="domain" description="Protein kinase" evidence="9">
    <location>
        <begin position="28"/>
        <end position="284"/>
    </location>
</feature>
<evidence type="ECO:0000256" key="4">
    <source>
        <dbReference type="ARBA" id="ARBA00022737"/>
    </source>
</evidence>
<keyword evidence="3" id="KW-0808">Transferase</keyword>
<evidence type="ECO:0000256" key="2">
    <source>
        <dbReference type="ARBA" id="ARBA00022614"/>
    </source>
</evidence>
<dbReference type="AlphaFoldDB" id="A0A9D1D6S3"/>
<dbReference type="GO" id="GO:0005524">
    <property type="term" value="F:ATP binding"/>
    <property type="evidence" value="ECO:0007669"/>
    <property type="project" value="UniProtKB-KW"/>
</dbReference>
<dbReference type="PROSITE" id="PS50011">
    <property type="entry name" value="PROTEIN_KINASE_DOM"/>
    <property type="match status" value="1"/>
</dbReference>
<evidence type="ECO:0000313" key="11">
    <source>
        <dbReference type="Proteomes" id="UP000824258"/>
    </source>
</evidence>
<reference evidence="10" key="1">
    <citation type="submission" date="2020-10" db="EMBL/GenBank/DDBJ databases">
        <authorList>
            <person name="Gilroy R."/>
        </authorList>
    </citation>
    <scope>NUCLEOTIDE SEQUENCE</scope>
    <source>
        <strain evidence="10">ChiHjej9B8-7071</strain>
    </source>
</reference>
<dbReference type="PROSITE" id="PS00108">
    <property type="entry name" value="PROTEIN_KINASE_ST"/>
    <property type="match status" value="1"/>
</dbReference>
<keyword evidence="7" id="KW-0067">ATP-binding</keyword>
<evidence type="ECO:0000259" key="9">
    <source>
        <dbReference type="PROSITE" id="PS50011"/>
    </source>
</evidence>
<proteinExistence type="predicted"/>
<comment type="caution">
    <text evidence="10">The sequence shown here is derived from an EMBL/GenBank/DDBJ whole genome shotgun (WGS) entry which is preliminary data.</text>
</comment>
<feature type="transmembrane region" description="Helical" evidence="8">
    <location>
        <begin position="274"/>
        <end position="299"/>
    </location>
</feature>
<evidence type="ECO:0000256" key="5">
    <source>
        <dbReference type="ARBA" id="ARBA00022741"/>
    </source>
</evidence>
<dbReference type="InterPro" id="IPR001611">
    <property type="entry name" value="Leu-rich_rpt"/>
</dbReference>
<keyword evidence="8" id="KW-0472">Membrane</keyword>
<keyword evidence="2" id="KW-0433">Leucine-rich repeat</keyword>